<name>A0A177C9S0_9PLEO</name>
<evidence type="ECO:0008006" key="5">
    <source>
        <dbReference type="Google" id="ProtNLM"/>
    </source>
</evidence>
<dbReference type="RefSeq" id="XP_018034859.1">
    <property type="nucleotide sequence ID" value="XM_018181479.1"/>
</dbReference>
<keyword evidence="2" id="KW-0472">Membrane</keyword>
<dbReference type="Proteomes" id="UP000077069">
    <property type="component" value="Unassembled WGS sequence"/>
</dbReference>
<dbReference type="InParanoid" id="A0A177C9S0"/>
<dbReference type="OrthoDB" id="3981028at2759"/>
<dbReference type="STRING" id="1460663.A0A177C9S0"/>
<feature type="compositionally biased region" description="Low complexity" evidence="1">
    <location>
        <begin position="327"/>
        <end position="339"/>
    </location>
</feature>
<evidence type="ECO:0000256" key="2">
    <source>
        <dbReference type="SAM" id="Phobius"/>
    </source>
</evidence>
<reference evidence="3 4" key="1">
    <citation type="submission" date="2016-05" db="EMBL/GenBank/DDBJ databases">
        <title>Comparative analysis of secretome profiles of manganese(II)-oxidizing ascomycete fungi.</title>
        <authorList>
            <consortium name="DOE Joint Genome Institute"/>
            <person name="Zeiner C.A."/>
            <person name="Purvine S.O."/>
            <person name="Zink E.M."/>
            <person name="Wu S."/>
            <person name="Pasa-Tolic L."/>
            <person name="Chaput D.L."/>
            <person name="Haridas S."/>
            <person name="Grigoriev I.V."/>
            <person name="Santelli C.M."/>
            <person name="Hansel C.M."/>
        </authorList>
    </citation>
    <scope>NUCLEOTIDE SEQUENCE [LARGE SCALE GENOMIC DNA]</scope>
    <source>
        <strain evidence="3 4">AP3s5-JAC2a</strain>
    </source>
</reference>
<accession>A0A177C9S0</accession>
<keyword evidence="4" id="KW-1185">Reference proteome</keyword>
<gene>
    <name evidence="3" type="ORF">CC84DRAFT_1196658</name>
</gene>
<organism evidence="3 4">
    <name type="scientific">Paraphaeosphaeria sporulosa</name>
    <dbReference type="NCBI Taxonomy" id="1460663"/>
    <lineage>
        <taxon>Eukaryota</taxon>
        <taxon>Fungi</taxon>
        <taxon>Dikarya</taxon>
        <taxon>Ascomycota</taxon>
        <taxon>Pezizomycotina</taxon>
        <taxon>Dothideomycetes</taxon>
        <taxon>Pleosporomycetidae</taxon>
        <taxon>Pleosporales</taxon>
        <taxon>Massarineae</taxon>
        <taxon>Didymosphaeriaceae</taxon>
        <taxon>Paraphaeosphaeria</taxon>
    </lineage>
</organism>
<protein>
    <recommendedName>
        <fullName evidence="5">Peroxin 26</fullName>
    </recommendedName>
</protein>
<feature type="region of interest" description="Disordered" evidence="1">
    <location>
        <begin position="263"/>
        <end position="351"/>
    </location>
</feature>
<keyword evidence="2" id="KW-0812">Transmembrane</keyword>
<evidence type="ECO:0000313" key="3">
    <source>
        <dbReference type="EMBL" id="OAG04494.1"/>
    </source>
</evidence>
<feature type="compositionally biased region" description="Basic and acidic residues" evidence="1">
    <location>
        <begin position="263"/>
        <end position="275"/>
    </location>
</feature>
<evidence type="ECO:0000256" key="1">
    <source>
        <dbReference type="SAM" id="MobiDB-lite"/>
    </source>
</evidence>
<dbReference type="AlphaFoldDB" id="A0A177C9S0"/>
<dbReference type="EMBL" id="KV441553">
    <property type="protein sequence ID" value="OAG04494.1"/>
    <property type="molecule type" value="Genomic_DNA"/>
</dbReference>
<dbReference type="GeneID" id="28764965"/>
<feature type="transmembrane region" description="Helical" evidence="2">
    <location>
        <begin position="379"/>
        <end position="396"/>
    </location>
</feature>
<keyword evidence="2" id="KW-1133">Transmembrane helix</keyword>
<evidence type="ECO:0000313" key="4">
    <source>
        <dbReference type="Proteomes" id="UP000077069"/>
    </source>
</evidence>
<proteinExistence type="predicted"/>
<feature type="compositionally biased region" description="Basic and acidic residues" evidence="1">
    <location>
        <begin position="282"/>
        <end position="322"/>
    </location>
</feature>
<sequence length="428" mass="48295">MYGDLGSSRNLGASVSSLSSSRQHSQHIAKAYRQAAQLFLTRRLPEALSTIEPIITPPAQDDVNGSPDGDLAGYAPIATASRGTRVKVWSFYLTFLNAVVELGAEEGKLAFGSTRWKQLVSKCRDGSVWDDVARDGYAGVEGDVDAEVVVNLATLLLTHSPSQRLNQHKLETYLSASANPVFDISSHMTSSAYLQRRPSQQNNGTDTPRDLNTRLKLLELYTLHVLPRNDEWDYAREFISMSEVLDDERKEAFLLALHSLKEEKEDAEKREERLRQQQQEQLEQRRRETEARRLEQSRAEDERRKREEENRRQPRGSDEVFRGKGNAPRQAASTSSRASRPAKKAVTPPPGLYHRATALLSSMHAMITNTAHSMTANPMAFFRTLLFLLAFAVAFGRRDLRERIMRVLRNGLDKVRRTVGMGVKVSYI</sequence>